<name>A0A2S6CLT9_9PEZI</name>
<accession>A0A2S6CLT9</accession>
<protein>
    <submittedName>
        <fullName evidence="2">Uncharacterized protein</fullName>
    </submittedName>
</protein>
<dbReference type="STRING" id="357750.A0A2S6CLT9"/>
<feature type="compositionally biased region" description="Polar residues" evidence="1">
    <location>
        <begin position="282"/>
        <end position="294"/>
    </location>
</feature>
<keyword evidence="3" id="KW-1185">Reference proteome</keyword>
<gene>
    <name evidence="2" type="ORF">CBER1_03444</name>
</gene>
<dbReference type="EMBL" id="PNEN01000230">
    <property type="protein sequence ID" value="PPJ60689.1"/>
    <property type="molecule type" value="Genomic_DNA"/>
</dbReference>
<reference evidence="3" key="1">
    <citation type="journal article" date="2017" name="bioRxiv">
        <title>Conservation of a gene cluster reveals novel cercosporin biosynthetic mechanisms and extends production to the genus Colletotrichum.</title>
        <authorList>
            <person name="de Jonge R."/>
            <person name="Ebert M.K."/>
            <person name="Huitt-Roehl C.R."/>
            <person name="Pal P."/>
            <person name="Suttle J.C."/>
            <person name="Spanner R.E."/>
            <person name="Neubauer J.D."/>
            <person name="Jurick W.M.II."/>
            <person name="Stott K.A."/>
            <person name="Secor G.A."/>
            <person name="Thomma B.P.H.J."/>
            <person name="Van de Peer Y."/>
            <person name="Townsend C.A."/>
            <person name="Bolton M.D."/>
        </authorList>
    </citation>
    <scope>NUCLEOTIDE SEQUENCE [LARGE SCALE GENOMIC DNA]</scope>
    <source>
        <strain evidence="3">CBS538.71</strain>
    </source>
</reference>
<dbReference type="AlphaFoldDB" id="A0A2S6CLT9"/>
<organism evidence="2 3">
    <name type="scientific">Cercospora berteroae</name>
    <dbReference type="NCBI Taxonomy" id="357750"/>
    <lineage>
        <taxon>Eukaryota</taxon>
        <taxon>Fungi</taxon>
        <taxon>Dikarya</taxon>
        <taxon>Ascomycota</taxon>
        <taxon>Pezizomycotina</taxon>
        <taxon>Dothideomycetes</taxon>
        <taxon>Dothideomycetidae</taxon>
        <taxon>Mycosphaerellales</taxon>
        <taxon>Mycosphaerellaceae</taxon>
        <taxon>Cercospora</taxon>
    </lineage>
</organism>
<dbReference type="Proteomes" id="UP000237631">
    <property type="component" value="Unassembled WGS sequence"/>
</dbReference>
<comment type="caution">
    <text evidence="2">The sequence shown here is derived from an EMBL/GenBank/DDBJ whole genome shotgun (WGS) entry which is preliminary data.</text>
</comment>
<proteinExistence type="predicted"/>
<dbReference type="OrthoDB" id="3650245at2759"/>
<sequence length="294" mass="32721">MSEKKDHVSSHVDEVDVSKTTTSELATAVHDATHGEHELSIREAIRQYKPALFWSLIMSTTVIMEGYDTNLLSHFFAYPSFLIRYVRHRMGVVESGIVSLHEFMALEEIPLDLLMFAAPPPDSGLLSRARGLNPEADDEWNVSDVPPLSQILPIGIERVSLVMHAGQGIEHGRSELSIVRRQLRTLKALFAADLKLSHPYLQQVILRHDGQAVDLGMHTIVGQSGRRTDVSLESQVARLLRGTGVVGVLIDDCHDAFESLPWEDGDGSRYDPSELTWDGTDRTTPQHGNGNMNR</sequence>
<evidence type="ECO:0000313" key="2">
    <source>
        <dbReference type="EMBL" id="PPJ60689.1"/>
    </source>
</evidence>
<evidence type="ECO:0000313" key="3">
    <source>
        <dbReference type="Proteomes" id="UP000237631"/>
    </source>
</evidence>
<evidence type="ECO:0000256" key="1">
    <source>
        <dbReference type="SAM" id="MobiDB-lite"/>
    </source>
</evidence>
<feature type="region of interest" description="Disordered" evidence="1">
    <location>
        <begin position="262"/>
        <end position="294"/>
    </location>
</feature>